<dbReference type="AlphaFoldDB" id="A0AAN8FIH0"/>
<accession>A0AAN8FIH0</accession>
<feature type="region of interest" description="Disordered" evidence="1">
    <location>
        <begin position="1"/>
        <end position="24"/>
    </location>
</feature>
<reference evidence="2 3" key="1">
    <citation type="submission" date="2019-10" db="EMBL/GenBank/DDBJ databases">
        <title>Assembly and Annotation for the nematode Trichostrongylus colubriformis.</title>
        <authorList>
            <person name="Martin J."/>
        </authorList>
    </citation>
    <scope>NUCLEOTIDE SEQUENCE [LARGE SCALE GENOMIC DNA]</scope>
    <source>
        <strain evidence="2">G859</strain>
        <tissue evidence="2">Whole worm</tissue>
    </source>
</reference>
<feature type="compositionally biased region" description="Polar residues" evidence="1">
    <location>
        <begin position="7"/>
        <end position="21"/>
    </location>
</feature>
<evidence type="ECO:0000256" key="1">
    <source>
        <dbReference type="SAM" id="MobiDB-lite"/>
    </source>
</evidence>
<keyword evidence="3" id="KW-1185">Reference proteome</keyword>
<evidence type="ECO:0000313" key="2">
    <source>
        <dbReference type="EMBL" id="KAK5977109.1"/>
    </source>
</evidence>
<dbReference type="EMBL" id="WIXE01011030">
    <property type="protein sequence ID" value="KAK5977109.1"/>
    <property type="molecule type" value="Genomic_DNA"/>
</dbReference>
<dbReference type="Proteomes" id="UP001331761">
    <property type="component" value="Unassembled WGS sequence"/>
</dbReference>
<organism evidence="2 3">
    <name type="scientific">Trichostrongylus colubriformis</name>
    <name type="common">Black scour worm</name>
    <dbReference type="NCBI Taxonomy" id="6319"/>
    <lineage>
        <taxon>Eukaryota</taxon>
        <taxon>Metazoa</taxon>
        <taxon>Ecdysozoa</taxon>
        <taxon>Nematoda</taxon>
        <taxon>Chromadorea</taxon>
        <taxon>Rhabditida</taxon>
        <taxon>Rhabditina</taxon>
        <taxon>Rhabditomorpha</taxon>
        <taxon>Strongyloidea</taxon>
        <taxon>Trichostrongylidae</taxon>
        <taxon>Trichostrongylus</taxon>
    </lineage>
</organism>
<gene>
    <name evidence="2" type="ORF">GCK32_011580</name>
</gene>
<protein>
    <submittedName>
        <fullName evidence="2">Uncharacterized protein</fullName>
    </submittedName>
</protein>
<proteinExistence type="predicted"/>
<name>A0AAN8FIH0_TRICO</name>
<evidence type="ECO:0000313" key="3">
    <source>
        <dbReference type="Proteomes" id="UP001331761"/>
    </source>
</evidence>
<sequence length="86" mass="9617">MNDKSKQGNMEKTPSQRTLENLSGMLERPVSMATLSQTLRGLANPYQKESTKGQEDIIFDLFKIPGKNEASIGRLLTVSFLWAISE</sequence>
<comment type="caution">
    <text evidence="2">The sequence shown here is derived from an EMBL/GenBank/DDBJ whole genome shotgun (WGS) entry which is preliminary data.</text>
</comment>